<feature type="chain" id="PRO_5012711417" evidence="4">
    <location>
        <begin position="25"/>
        <end position="2792"/>
    </location>
</feature>
<dbReference type="Proteomes" id="UP000193920">
    <property type="component" value="Unassembled WGS sequence"/>
</dbReference>
<dbReference type="SMART" id="SM00062">
    <property type="entry name" value="PBPb"/>
    <property type="match status" value="6"/>
</dbReference>
<keyword evidence="3" id="KW-0472">Membrane</keyword>
<dbReference type="Gene3D" id="3.10.620.30">
    <property type="match status" value="1"/>
</dbReference>
<keyword evidence="2 4" id="KW-0732">Signal</keyword>
<dbReference type="OrthoDB" id="2139083at2759"/>
<evidence type="ECO:0000256" key="1">
    <source>
        <dbReference type="ARBA" id="ARBA00004196"/>
    </source>
</evidence>
<evidence type="ECO:0000256" key="3">
    <source>
        <dbReference type="SAM" id="Phobius"/>
    </source>
</evidence>
<dbReference type="PANTHER" id="PTHR35936:SF34">
    <property type="entry name" value="ABC TRANSPORTER EXTRACELLULAR-BINDING PROTEIN YCKB-RELATED"/>
    <property type="match status" value="1"/>
</dbReference>
<dbReference type="PANTHER" id="PTHR35936">
    <property type="entry name" value="MEMBRANE-BOUND LYTIC MUREIN TRANSGLYCOSYLASE F"/>
    <property type="match status" value="1"/>
</dbReference>
<name>A0A1Y2D7H9_9FUNG</name>
<evidence type="ECO:0000313" key="6">
    <source>
        <dbReference type="EMBL" id="ORY55238.1"/>
    </source>
</evidence>
<evidence type="ECO:0000259" key="5">
    <source>
        <dbReference type="SMART" id="SM00062"/>
    </source>
</evidence>
<dbReference type="InterPro" id="IPR018313">
    <property type="entry name" value="SBP_3_CS"/>
</dbReference>
<proteinExistence type="predicted"/>
<evidence type="ECO:0000256" key="4">
    <source>
        <dbReference type="SAM" id="SignalP"/>
    </source>
</evidence>
<reference evidence="6 7" key="1">
    <citation type="submission" date="2016-08" db="EMBL/GenBank/DDBJ databases">
        <title>A Parts List for Fungal Cellulosomes Revealed by Comparative Genomics.</title>
        <authorList>
            <consortium name="DOE Joint Genome Institute"/>
            <person name="Haitjema C.H."/>
            <person name="Gilmore S.P."/>
            <person name="Henske J.K."/>
            <person name="Solomon K.V."/>
            <person name="De Groot R."/>
            <person name="Kuo A."/>
            <person name="Mondo S.J."/>
            <person name="Salamov A.A."/>
            <person name="Labutti K."/>
            <person name="Zhao Z."/>
            <person name="Chiniquy J."/>
            <person name="Barry K."/>
            <person name="Brewer H.M."/>
            <person name="Purvine S.O."/>
            <person name="Wright A.T."/>
            <person name="Boxma B."/>
            <person name="Van Alen T."/>
            <person name="Hackstein J.H."/>
            <person name="Baker S.E."/>
            <person name="Grigoriev I.V."/>
            <person name="O'Malley M.A."/>
        </authorList>
    </citation>
    <scope>NUCLEOTIDE SEQUENCE [LARGE SCALE GENOMIC DNA]</scope>
    <source>
        <strain evidence="6 7">G1</strain>
    </source>
</reference>
<accession>A0A1Y2D7H9</accession>
<gene>
    <name evidence="6" type="ORF">LY90DRAFT_507240</name>
</gene>
<feature type="domain" description="Solute-binding protein family 3/N-terminal" evidence="5">
    <location>
        <begin position="2301"/>
        <end position="2523"/>
    </location>
</feature>
<feature type="domain" description="Solute-binding protein family 3/N-terminal" evidence="5">
    <location>
        <begin position="2541"/>
        <end position="2763"/>
    </location>
</feature>
<feature type="domain" description="Solute-binding protein family 3/N-terminal" evidence="5">
    <location>
        <begin position="2055"/>
        <end position="2279"/>
    </location>
</feature>
<organism evidence="6 7">
    <name type="scientific">Neocallimastix californiae</name>
    <dbReference type="NCBI Taxonomy" id="1754190"/>
    <lineage>
        <taxon>Eukaryota</taxon>
        <taxon>Fungi</taxon>
        <taxon>Fungi incertae sedis</taxon>
        <taxon>Chytridiomycota</taxon>
        <taxon>Chytridiomycota incertae sedis</taxon>
        <taxon>Neocallimastigomycetes</taxon>
        <taxon>Neocallimastigales</taxon>
        <taxon>Neocallimastigaceae</taxon>
        <taxon>Neocallimastix</taxon>
    </lineage>
</organism>
<comment type="subcellular location">
    <subcellularLocation>
        <location evidence="1">Cell envelope</location>
    </subcellularLocation>
</comment>
<dbReference type="SUPFAM" id="SSF54001">
    <property type="entry name" value="Cysteine proteinases"/>
    <property type="match status" value="1"/>
</dbReference>
<evidence type="ECO:0000313" key="7">
    <source>
        <dbReference type="Proteomes" id="UP000193920"/>
    </source>
</evidence>
<feature type="domain" description="Solute-binding protein family 3/N-terminal" evidence="5">
    <location>
        <begin position="1328"/>
        <end position="1551"/>
    </location>
</feature>
<feature type="domain" description="Solute-binding protein family 3/N-terminal" evidence="5">
    <location>
        <begin position="1569"/>
        <end position="1792"/>
    </location>
</feature>
<dbReference type="STRING" id="1754190.A0A1Y2D7H9"/>
<comment type="caution">
    <text evidence="6">The sequence shown here is derived from an EMBL/GenBank/DDBJ whole genome shotgun (WGS) entry which is preliminary data.</text>
</comment>
<feature type="domain" description="Solute-binding protein family 3/N-terminal" evidence="5">
    <location>
        <begin position="1814"/>
        <end position="2037"/>
    </location>
</feature>
<dbReference type="PROSITE" id="PS01039">
    <property type="entry name" value="SBP_BACTERIAL_3"/>
    <property type="match status" value="4"/>
</dbReference>
<sequence>MKVKLYKLIVLLLITILNYHCLSAYFVPLAESFHSNNNTKISFQSKNSNEFINYNNINKRLKNNNKRNNNYDNNNIKIINNFFDNDIVSISNTIPFNELFYNQLNDEQKIVYDTLLSTCQDQDNLISPIVQLTHSNCDNINEYSPEINLSKNTIITRNEEIQAVIQNIKRKISQKGLTTIYDVLKFIHDYLVTNIVYTPDMDNPDKYYYIRTIYGALVKQDCVCEGYAEAFKVLANEYGINTITPVSATHKWNFAQIGNQWYVVDITHDDPLLINQYGEKIYTPLGDKRNIGYYLDQSTYYNNKYYGLIYCSSTILCSTVDIEPGYYINSGSDSNNEIIECCSISCTSKVANKCSGVFSSTTFHQGYYCYDSDDISAPLSFIYKSFQLNNTITELSDDEKGSFLMNVSTDSESKVKYIYTTVNADIFPGISSKINGIFKISKYYISQVIEDGIIGINTLTHSRLLNLNSHSFSPNIEIYQCHSTTTHCTLLESCLSKMYIYNSNNEIGLYCNGYTIHTITSAGYYIDGSRKVNGKTPYVLKCTNTSYCKSLTPKNVYFINAGYDSSVNKLIGCQYNSCNTITAVVGYYLAYNENGVFHCTSSTTCSYHAISYFSNYLNAGAIGSSKIIIQCQYGKCSSITPSIGYYITNRASVLIECIRKSSCSEIYASEGYYFSTYESKTIFNNYIIHCVNRNESISCKMESTNIGFYFSNDSNTLISCDKNKCISVIAKNGFYRSATTFYDSLMTSKKKRNNNENINRKQIRKIDKVYNLISCTNKNCNILTPDEIAAIPICNFYNNQCFINYNYSLRRFATTSIAAGGFCTNDDRSIFYFATDSIAVDNRIIGVSSSTFTYKTTTTNCLKASKYYSSNYYPVGSAIYRLNDNQITKFVDPGYYFINIVKNTLIIGRNINEYNNKDVKIYKSETQKYSYMDTKDITCIYHNNQCTPKYDMGKREFRITYLGELVLASKSIKSRESGNCYKSNDINQNIYGYSFSNHLYHMDQYFASQIDNTGYYIVTKSSNYTAEIYDIKNQPNSIFLYSCIKTNCKVYSPNENIYYYDNQSKSMYRLEKDLWQAPAKSGYAYISIHPNDEYIYRFTLNEQIIIIEEKVSDGFYYTVDKKMYKCEGSACHPISDSGYIFTNDGTIYYCEYDSEELEETECTLQSCISNQYYYINDYYYQCSDGNHLNAMTSKSCDYENKYIINFPTFLSDDFPKSIQDDVNKNIRNNGSSAISKKRKNFLTVVPAVYTHCQYNLENGEINFELICVNNFVKMNITNKNVEICSLSNMGYITCTEDSKKPDKFIANRLHIRNVESESDENYIMSNGEMIIGIEYNKPPMTYIDNFDDLTGFDIEFAEAICSKLGIDIIFKEITWSMKESELESKNIDCVWSALTVTEPRRKIFEFTRPYINNKQAVVIRRSDNSKFTDAKSLSSAKIAVKSSSTSEEALLGDPYLSQSNYTTASSQTELLNFLKNGLCDAIIVDYTLAKFYVPNNKSDLKIIEDIHLQEEQYAVGFRHGSDMAQKLDNLFLNMILDGSLTTLSEIYNLYDLYSPIILTDYDYIMDNGIIIIGYEENVPPMNYYDKNGQLIGFDVDFAREVFKELNIDIKFKSINWDEKEIELNNRRIDCVWSALTVTDERREVMKFSRIYMSNRQVIIIRKMDASKYIDIENFSNVKSSAVAGTLGEILIKNNLYLSNSNLIISSSNDEAIKMLDNGDVDAIVTDYTIALHLIANDYKNLMVFEDINFGNEEYAVGFRYGSDMTIKVNELINSMIIDGRLEALAKKYNLINFYNTAMKTDGKSDMNYIMSKGELIVGIEDNSPPMSYYDSSGRLMGYDIELLTELCSRLNIYAIFKNIDWNKKEAELNDKNIDCFLNSQSISEENYNNIDFSIGYLINKQVVVIRKSDESKFTNVESLSEVKMSAGHSTVGEELFRYDPHLLKAKYMASSSQNEAIAALENKTVDAIVIDYTTAKVNIENDKPNLMIVEGIILQEEQYRIGFRVGSDMARKVDNLILEMNIDGTLATLAKKYDLVDSFIPLKTTDSKYIIGNGKMIIGYYGEYPPMNYYDNNNQLTGFDTEFSKEICKRLGIEAEFKLIDGNVKEFELQKRNIDCIWNGLNVIEDKSSVIKYSRIYLKYRPVVVIRKSNIIKYTNLESLSTSKITAEFNTPEEKALKKDKYLSKAEYISSSSEFKAINDLRNQYFDAIVIDAISARGFIDNDYSDMMILDELTDGEEESYAIGFRSGSDMTTKVNKLINDMVNDGTLELIAKKYNLLENYKSAITIKENSDLNYIMSRGEMIIGVGVNGPPISYYDEYGELTGFDIEFAKAVCSKLNIDVLFKKIDWNKKEEELNNKNIDCIWDGLTVTEERRNYFKFSNPYLSNRQIVIIRSSDASKFTDIKSLSEAKLTAILGTISEVVIKEDPDLLKAHYTSSSTQEEAVIGLNNQSFDAFVIDYSAAKSIINNNNDLMIINNIRFSEEQYAVGFRINSDITEKVNDIILNMILDDTLNTLAKKYKLTDLFAPVKITDASFIMNKGKMIIGFDKSNAPMTYYDENGQLTGFDIDLAKAVCQQLGISVEFKEVDWTEKETELKNRNIDCIWSCLSITEKRREIMKFSSVYMKNKQIIVIRNSNISKFYTVESLSNARVSAEVGSLGETAIKTYLSNVIFQGFSVPEDALIALEKGHTDAVVMDYTIAKYKINNGGFSDLMIINGIELMNDQYAIGFRYGSDMSKKVNPVIKNMTLDGTFNKIAEKYDLLDLYSNKNKSSNIIIRVILFLASFIVFITAI</sequence>
<dbReference type="InterPro" id="IPR001638">
    <property type="entry name" value="Solute-binding_3/MltF_N"/>
</dbReference>
<feature type="signal peptide" evidence="4">
    <location>
        <begin position="1"/>
        <end position="24"/>
    </location>
</feature>
<dbReference type="InterPro" id="IPR038765">
    <property type="entry name" value="Papain-like_cys_pep_sf"/>
</dbReference>
<dbReference type="Pfam" id="PF00497">
    <property type="entry name" value="SBP_bac_3"/>
    <property type="match status" value="6"/>
</dbReference>
<feature type="transmembrane region" description="Helical" evidence="3">
    <location>
        <begin position="2774"/>
        <end position="2791"/>
    </location>
</feature>
<dbReference type="EMBL" id="MCOG01000079">
    <property type="protein sequence ID" value="ORY55238.1"/>
    <property type="molecule type" value="Genomic_DNA"/>
</dbReference>
<keyword evidence="3" id="KW-1133">Transmembrane helix</keyword>
<dbReference type="SUPFAM" id="SSF53850">
    <property type="entry name" value="Periplasmic binding protein-like II"/>
    <property type="match status" value="6"/>
</dbReference>
<protein>
    <submittedName>
        <fullName evidence="6">Scaffoldin</fullName>
    </submittedName>
</protein>
<keyword evidence="3" id="KW-0812">Transmembrane</keyword>
<dbReference type="Gene3D" id="3.40.190.10">
    <property type="entry name" value="Periplasmic binding protein-like II"/>
    <property type="match status" value="12"/>
</dbReference>
<evidence type="ECO:0000256" key="2">
    <source>
        <dbReference type="ARBA" id="ARBA00022729"/>
    </source>
</evidence>
<keyword evidence="7" id="KW-1185">Reference proteome</keyword>